<proteinExistence type="predicted"/>
<dbReference type="EMBL" id="JAFNJU010000006">
    <property type="protein sequence ID" value="MBO1265209.1"/>
    <property type="molecule type" value="Genomic_DNA"/>
</dbReference>
<dbReference type="EC" id="2.7.7.61" evidence="1"/>
<accession>A0A939H6Q8</accession>
<dbReference type="Proteomes" id="UP000664218">
    <property type="component" value="Unassembled WGS sequence"/>
</dbReference>
<dbReference type="GO" id="GO:0050519">
    <property type="term" value="F:holo-citrate lyase synthase activity"/>
    <property type="evidence" value="ECO:0007669"/>
    <property type="project" value="UniProtKB-EC"/>
</dbReference>
<dbReference type="GO" id="GO:0051191">
    <property type="term" value="P:prosthetic group biosynthetic process"/>
    <property type="evidence" value="ECO:0007669"/>
    <property type="project" value="InterPro"/>
</dbReference>
<evidence type="ECO:0000256" key="4">
    <source>
        <dbReference type="ARBA" id="ARBA00048574"/>
    </source>
</evidence>
<gene>
    <name evidence="5" type="primary">citX</name>
    <name evidence="5" type="ORF">J3A84_09235</name>
</gene>
<keyword evidence="5" id="KW-0456">Lyase</keyword>
<evidence type="ECO:0000256" key="2">
    <source>
        <dbReference type="ARBA" id="ARBA00022679"/>
    </source>
</evidence>
<keyword evidence="6" id="KW-1185">Reference proteome</keyword>
<keyword evidence="2 5" id="KW-0808">Transferase</keyword>
<dbReference type="Pfam" id="PF03802">
    <property type="entry name" value="CitX"/>
    <property type="match status" value="1"/>
</dbReference>
<name>A0A939H6Q8_9CLOT</name>
<protein>
    <recommendedName>
        <fullName evidence="1">citrate lyase holo-[acyl-carrier protein] synthase</fullName>
        <ecNumber evidence="1">2.7.7.61</ecNumber>
    </recommendedName>
</protein>
<comment type="caution">
    <text evidence="5">The sequence shown here is derived from an EMBL/GenBank/DDBJ whole genome shotgun (WGS) entry which is preliminary data.</text>
</comment>
<sequence length="167" mass="19701">MELLNLREERDHFEKELLEKYHGTLLTLRANFPGMDKRHEKADHAVEILLEEARGRFRPVHEERLNNAEGLQYFILLKESPAEVKQATLSLEENHPLGRLIDMDVRDEEKIWSRRDFSLPGRKCYLCDDLAVHCVRSQKHSREEVVSYFISKVDAYMKSGITQNHEK</sequence>
<dbReference type="RefSeq" id="WP_207599728.1">
    <property type="nucleotide sequence ID" value="NZ_JAFNJU010000006.1"/>
</dbReference>
<evidence type="ECO:0000256" key="1">
    <source>
        <dbReference type="ARBA" id="ARBA00012524"/>
    </source>
</evidence>
<organism evidence="5 6">
    <name type="scientific">Proteiniclasticum aestuarii</name>
    <dbReference type="NCBI Taxonomy" id="2817862"/>
    <lineage>
        <taxon>Bacteria</taxon>
        <taxon>Bacillati</taxon>
        <taxon>Bacillota</taxon>
        <taxon>Clostridia</taxon>
        <taxon>Eubacteriales</taxon>
        <taxon>Clostridiaceae</taxon>
        <taxon>Proteiniclasticum</taxon>
    </lineage>
</organism>
<comment type="catalytic activity">
    <reaction evidence="4">
        <text>apo-[citrate lyase ACP] + 2'-(5''-triphospho-alpha-D-ribosyl)-3'-dephospho-CoA = holo-[citrate lyase ACP] + diphosphate</text>
        <dbReference type="Rhea" id="RHEA:16333"/>
        <dbReference type="Rhea" id="RHEA-COMP:10157"/>
        <dbReference type="Rhea" id="RHEA-COMP:10158"/>
        <dbReference type="ChEBI" id="CHEBI:29999"/>
        <dbReference type="ChEBI" id="CHEBI:33019"/>
        <dbReference type="ChEBI" id="CHEBI:61378"/>
        <dbReference type="ChEBI" id="CHEBI:82683"/>
        <dbReference type="EC" id="2.7.7.61"/>
    </reaction>
</comment>
<dbReference type="InterPro" id="IPR005551">
    <property type="entry name" value="CitX"/>
</dbReference>
<evidence type="ECO:0000313" key="5">
    <source>
        <dbReference type="EMBL" id="MBO1265209.1"/>
    </source>
</evidence>
<keyword evidence="3 5" id="KW-0548">Nucleotidyltransferase</keyword>
<reference evidence="5" key="1">
    <citation type="submission" date="2021-03" db="EMBL/GenBank/DDBJ databases">
        <title>Proteiniclasticum marinus sp. nov., isolated from tidal flat sediment.</title>
        <authorList>
            <person name="Namirimu T."/>
            <person name="Yang J.-A."/>
            <person name="Yang S.-H."/>
            <person name="Kim Y.-J."/>
            <person name="Kwon K.K."/>
        </authorList>
    </citation>
    <scope>NUCLEOTIDE SEQUENCE</scope>
    <source>
        <strain evidence="5">SCR006</strain>
    </source>
</reference>
<evidence type="ECO:0000313" key="6">
    <source>
        <dbReference type="Proteomes" id="UP000664218"/>
    </source>
</evidence>
<evidence type="ECO:0000256" key="3">
    <source>
        <dbReference type="ARBA" id="ARBA00022695"/>
    </source>
</evidence>
<dbReference type="AlphaFoldDB" id="A0A939H6Q8"/>
<dbReference type="GO" id="GO:0016829">
    <property type="term" value="F:lyase activity"/>
    <property type="evidence" value="ECO:0007669"/>
    <property type="project" value="UniProtKB-KW"/>
</dbReference>
<dbReference type="NCBIfam" id="TIGR03124">
    <property type="entry name" value="citrate_citX"/>
    <property type="match status" value="1"/>
</dbReference>